<dbReference type="EMBL" id="AFGF01000118">
    <property type="protein sequence ID" value="EGO63411.1"/>
    <property type="molecule type" value="Genomic_DNA"/>
</dbReference>
<dbReference type="SUPFAM" id="SSF46689">
    <property type="entry name" value="Homeodomain-like"/>
    <property type="match status" value="1"/>
</dbReference>
<accession>F7NKN4</accession>
<name>F7NKN4_9FIRM</name>
<dbReference type="STRING" id="1009370.ALO_13264"/>
<organism evidence="1 2">
    <name type="scientific">Acetonema longum DSM 6540</name>
    <dbReference type="NCBI Taxonomy" id="1009370"/>
    <lineage>
        <taxon>Bacteria</taxon>
        <taxon>Bacillati</taxon>
        <taxon>Bacillota</taxon>
        <taxon>Negativicutes</taxon>
        <taxon>Acetonemataceae</taxon>
        <taxon>Acetonema</taxon>
    </lineage>
</organism>
<reference evidence="1 2" key="1">
    <citation type="journal article" date="2011" name="EMBO J.">
        <title>Structural diversity of bacterial flagellar motors.</title>
        <authorList>
            <person name="Chen S."/>
            <person name="Beeby M."/>
            <person name="Murphy G.E."/>
            <person name="Leadbetter J.R."/>
            <person name="Hendrixson D.R."/>
            <person name="Briegel A."/>
            <person name="Li Z."/>
            <person name="Shi J."/>
            <person name="Tocheva E.I."/>
            <person name="Muller A."/>
            <person name="Dobro M.J."/>
            <person name="Jensen G.J."/>
        </authorList>
    </citation>
    <scope>NUCLEOTIDE SEQUENCE [LARGE SCALE GENOMIC DNA]</scope>
    <source>
        <strain evidence="1 2">DSM 6540</strain>
    </source>
</reference>
<dbReference type="InterPro" id="IPR009057">
    <property type="entry name" value="Homeodomain-like_sf"/>
</dbReference>
<evidence type="ECO:0000313" key="2">
    <source>
        <dbReference type="Proteomes" id="UP000003240"/>
    </source>
</evidence>
<dbReference type="AlphaFoldDB" id="F7NKN4"/>
<comment type="caution">
    <text evidence="1">The sequence shown here is derived from an EMBL/GenBank/DDBJ whole genome shotgun (WGS) entry which is preliminary data.</text>
</comment>
<evidence type="ECO:0000313" key="1">
    <source>
        <dbReference type="EMBL" id="EGO63411.1"/>
    </source>
</evidence>
<dbReference type="Pfam" id="PF13565">
    <property type="entry name" value="HTH_32"/>
    <property type="match status" value="1"/>
</dbReference>
<protein>
    <submittedName>
        <fullName evidence="1">Transposase</fullName>
    </submittedName>
</protein>
<sequence>MNQKYIVTLTEAERNRLKELIRKGNTQGYRIKHAQILLKLDEIPENQSWTYQRIKEAFSVMPHTISQIAKRFVSKGLEAALGRKEQANRRRKVDGNVEAHIVAIACSAPPEGRERWTLQLIADELVRLQVVESLSDAAVLNILKKTNLNPGKRKNGAFLKPARNS</sequence>
<proteinExistence type="predicted"/>
<gene>
    <name evidence="1" type="ORF">ALO_13264</name>
</gene>
<dbReference type="RefSeq" id="WP_004096505.1">
    <property type="nucleotide sequence ID" value="NZ_AFGF01000118.1"/>
</dbReference>
<dbReference type="Proteomes" id="UP000003240">
    <property type="component" value="Unassembled WGS sequence"/>
</dbReference>
<dbReference type="eggNOG" id="COG3415">
    <property type="taxonomic scope" value="Bacteria"/>
</dbReference>
<keyword evidence="2" id="KW-1185">Reference proteome</keyword>